<feature type="domain" description="HTH lysR-type" evidence="5">
    <location>
        <begin position="1"/>
        <end position="58"/>
    </location>
</feature>
<dbReference type="Pfam" id="PF00126">
    <property type="entry name" value="HTH_1"/>
    <property type="match status" value="1"/>
</dbReference>
<dbReference type="Pfam" id="PF03466">
    <property type="entry name" value="LysR_substrate"/>
    <property type="match status" value="1"/>
</dbReference>
<dbReference type="PANTHER" id="PTHR30126">
    <property type="entry name" value="HTH-TYPE TRANSCRIPTIONAL REGULATOR"/>
    <property type="match status" value="1"/>
</dbReference>
<evidence type="ECO:0000256" key="4">
    <source>
        <dbReference type="ARBA" id="ARBA00023163"/>
    </source>
</evidence>
<keyword evidence="7" id="KW-1185">Reference proteome</keyword>
<dbReference type="PRINTS" id="PR00039">
    <property type="entry name" value="HTHLYSR"/>
</dbReference>
<keyword evidence="4" id="KW-0804">Transcription</keyword>
<dbReference type="RefSeq" id="WP_010767400.1">
    <property type="nucleotide sequence ID" value="NZ_ASWE01000004.1"/>
</dbReference>
<evidence type="ECO:0000256" key="3">
    <source>
        <dbReference type="ARBA" id="ARBA00023125"/>
    </source>
</evidence>
<dbReference type="eggNOG" id="COG0583">
    <property type="taxonomic scope" value="Bacteria"/>
</dbReference>
<dbReference type="InterPro" id="IPR005119">
    <property type="entry name" value="LysR_subst-bd"/>
</dbReference>
<dbReference type="SUPFAM" id="SSF46785">
    <property type="entry name" value="Winged helix' DNA-binding domain"/>
    <property type="match status" value="1"/>
</dbReference>
<dbReference type="Gene3D" id="1.10.10.10">
    <property type="entry name" value="Winged helix-like DNA-binding domain superfamily/Winged helix DNA-binding domain"/>
    <property type="match status" value="1"/>
</dbReference>
<dbReference type="EMBL" id="AJAT01000009">
    <property type="protein sequence ID" value="EOL47196.1"/>
    <property type="molecule type" value="Genomic_DNA"/>
</dbReference>
<evidence type="ECO:0000256" key="1">
    <source>
        <dbReference type="ARBA" id="ARBA00009437"/>
    </source>
</evidence>
<dbReference type="InterPro" id="IPR036388">
    <property type="entry name" value="WH-like_DNA-bd_sf"/>
</dbReference>
<keyword evidence="2" id="KW-0805">Transcription regulation</keyword>
<comment type="caution">
    <text evidence="6">The sequence shown here is derived from an EMBL/GenBank/DDBJ whole genome shotgun (WGS) entry which is preliminary data.</text>
</comment>
<gene>
    <name evidence="6" type="ORF">UC3_00727</name>
</gene>
<dbReference type="GO" id="GO:0003700">
    <property type="term" value="F:DNA-binding transcription factor activity"/>
    <property type="evidence" value="ECO:0007669"/>
    <property type="project" value="InterPro"/>
</dbReference>
<dbReference type="AlphaFoldDB" id="R3WH67"/>
<proteinExistence type="inferred from homology"/>
<dbReference type="STRING" id="154621.RV11_GL001772"/>
<dbReference type="HOGENOM" id="CLU_039613_6_1_9"/>
<dbReference type="PROSITE" id="PS50931">
    <property type="entry name" value="HTH_LYSR"/>
    <property type="match status" value="1"/>
</dbReference>
<dbReference type="PATRIC" id="fig|1158610.3.peg.703"/>
<organism evidence="6 7">
    <name type="scientific">Enterococcus phoeniculicola ATCC BAA-412</name>
    <dbReference type="NCBI Taxonomy" id="1158610"/>
    <lineage>
        <taxon>Bacteria</taxon>
        <taxon>Bacillati</taxon>
        <taxon>Bacillota</taxon>
        <taxon>Bacilli</taxon>
        <taxon>Lactobacillales</taxon>
        <taxon>Enterococcaceae</taxon>
        <taxon>Enterococcus</taxon>
    </lineage>
</organism>
<comment type="similarity">
    <text evidence="1">Belongs to the LysR transcriptional regulatory family.</text>
</comment>
<evidence type="ECO:0000313" key="6">
    <source>
        <dbReference type="EMBL" id="EOL47196.1"/>
    </source>
</evidence>
<evidence type="ECO:0000259" key="5">
    <source>
        <dbReference type="PROSITE" id="PS50931"/>
    </source>
</evidence>
<protein>
    <recommendedName>
        <fullName evidence="5">HTH lysR-type domain-containing protein</fullName>
    </recommendedName>
</protein>
<evidence type="ECO:0000256" key="2">
    <source>
        <dbReference type="ARBA" id="ARBA00023015"/>
    </source>
</evidence>
<dbReference type="InterPro" id="IPR000847">
    <property type="entry name" value="LysR_HTH_N"/>
</dbReference>
<reference evidence="6 7" key="1">
    <citation type="submission" date="2013-02" db="EMBL/GenBank/DDBJ databases">
        <title>The Genome Sequence of Enterococcus phoeniculicola BAA-412.</title>
        <authorList>
            <consortium name="The Broad Institute Genome Sequencing Platform"/>
            <consortium name="The Broad Institute Genome Sequencing Center for Infectious Disease"/>
            <person name="Earl A.M."/>
            <person name="Gilmore M.S."/>
            <person name="Lebreton F."/>
            <person name="Walker B."/>
            <person name="Young S.K."/>
            <person name="Zeng Q."/>
            <person name="Gargeya S."/>
            <person name="Fitzgerald M."/>
            <person name="Haas B."/>
            <person name="Abouelleil A."/>
            <person name="Alvarado L."/>
            <person name="Arachchi H.M."/>
            <person name="Berlin A.M."/>
            <person name="Chapman S.B."/>
            <person name="Dewar J."/>
            <person name="Goldberg J."/>
            <person name="Griggs A."/>
            <person name="Gujja S."/>
            <person name="Hansen M."/>
            <person name="Howarth C."/>
            <person name="Imamovic A."/>
            <person name="Larimer J."/>
            <person name="McCowan C."/>
            <person name="Murphy C."/>
            <person name="Neiman D."/>
            <person name="Pearson M."/>
            <person name="Priest M."/>
            <person name="Roberts A."/>
            <person name="Saif S."/>
            <person name="Shea T."/>
            <person name="Sisk P."/>
            <person name="Sykes S."/>
            <person name="Wortman J."/>
            <person name="Nusbaum C."/>
            <person name="Birren B."/>
        </authorList>
    </citation>
    <scope>NUCLEOTIDE SEQUENCE [LARGE SCALE GENOMIC DNA]</scope>
    <source>
        <strain evidence="6 7">ATCC BAA-412</strain>
    </source>
</reference>
<dbReference type="GO" id="GO:0000976">
    <property type="term" value="F:transcription cis-regulatory region binding"/>
    <property type="evidence" value="ECO:0007669"/>
    <property type="project" value="TreeGrafter"/>
</dbReference>
<accession>R3WH67</accession>
<evidence type="ECO:0000313" key="7">
    <source>
        <dbReference type="Proteomes" id="UP000013785"/>
    </source>
</evidence>
<dbReference type="Proteomes" id="UP000013785">
    <property type="component" value="Unassembled WGS sequence"/>
</dbReference>
<dbReference type="SUPFAM" id="SSF53850">
    <property type="entry name" value="Periplasmic binding protein-like II"/>
    <property type="match status" value="1"/>
</dbReference>
<keyword evidence="3" id="KW-0238">DNA-binding</keyword>
<sequence>MIEWIKTFIVVYETRNFSVAAKRLFISQPTVSMQISKLETHLNIKLFHRKGKQTITPTKEADFLYPKLLQTLEGLSDIFSEVTQKENFKTECTISCSNTVAIYILPKFMPSLIAQFPFVDFSIQMMNSEDVVRAIETHESSIGIYEKPITTNFIHKELLLKDELVLAGNLDSPFWILREEKSGIRFFNDIYLKEHHLMPKIIYVNNNEVLLKLLENNIGQSIISKLSVSKSIHWQSLEDSSNYRSMFIIKNTDSFSKEISDIYHWIIQTMHTPTQ</sequence>
<dbReference type="OrthoDB" id="9785745at2"/>
<dbReference type="PANTHER" id="PTHR30126:SF64">
    <property type="entry name" value="HTH-TYPE TRANSCRIPTIONAL REGULATOR CITR"/>
    <property type="match status" value="1"/>
</dbReference>
<name>R3WH67_9ENTE</name>
<dbReference type="Gene3D" id="3.40.190.290">
    <property type="match status" value="1"/>
</dbReference>
<dbReference type="InterPro" id="IPR036390">
    <property type="entry name" value="WH_DNA-bd_sf"/>
</dbReference>